<dbReference type="InterPro" id="IPR036259">
    <property type="entry name" value="MFS_trans_sf"/>
</dbReference>
<feature type="transmembrane region" description="Helical" evidence="5">
    <location>
        <begin position="21"/>
        <end position="40"/>
    </location>
</feature>
<feature type="transmembrane region" description="Helical" evidence="5">
    <location>
        <begin position="271"/>
        <end position="290"/>
    </location>
</feature>
<feature type="transmembrane region" description="Helical" evidence="5">
    <location>
        <begin position="86"/>
        <end position="105"/>
    </location>
</feature>
<dbReference type="PANTHER" id="PTHR21576">
    <property type="entry name" value="UNCHARACTERIZED NODULIN-LIKE PROTEIN"/>
    <property type="match status" value="1"/>
</dbReference>
<comment type="subcellular location">
    <subcellularLocation>
        <location evidence="1">Membrane</location>
        <topology evidence="1">Multi-pass membrane protein</topology>
    </subcellularLocation>
</comment>
<keyword evidence="4 5" id="KW-0472">Membrane</keyword>
<dbReference type="PANTHER" id="PTHR21576:SF158">
    <property type="entry name" value="RIBOSOMAL RNA-PROCESSING PROTEIN 12-LIKE CONSERVED DOMAIN-CONTAINING PROTEIN"/>
    <property type="match status" value="1"/>
</dbReference>
<feature type="transmembrane region" description="Helical" evidence="5">
    <location>
        <begin position="117"/>
        <end position="141"/>
    </location>
</feature>
<feature type="transmembrane region" description="Helical" evidence="5">
    <location>
        <begin position="310"/>
        <end position="328"/>
    </location>
</feature>
<evidence type="ECO:0000313" key="6">
    <source>
        <dbReference type="EMBL" id="KAK3104487.1"/>
    </source>
</evidence>
<feature type="transmembrane region" description="Helical" evidence="5">
    <location>
        <begin position="443"/>
        <end position="462"/>
    </location>
</feature>
<feature type="transmembrane region" description="Helical" evidence="5">
    <location>
        <begin position="153"/>
        <end position="173"/>
    </location>
</feature>
<feature type="transmembrane region" description="Helical" evidence="5">
    <location>
        <begin position="185"/>
        <end position="207"/>
    </location>
</feature>
<feature type="transmembrane region" description="Helical" evidence="5">
    <location>
        <begin position="363"/>
        <end position="388"/>
    </location>
</feature>
<evidence type="ECO:0000256" key="4">
    <source>
        <dbReference type="ARBA" id="ARBA00023136"/>
    </source>
</evidence>
<gene>
    <name evidence="6" type="ORF">FSP39_003299</name>
</gene>
<dbReference type="Pfam" id="PF07690">
    <property type="entry name" value="MFS_1"/>
    <property type="match status" value="1"/>
</dbReference>
<evidence type="ECO:0000256" key="3">
    <source>
        <dbReference type="ARBA" id="ARBA00022989"/>
    </source>
</evidence>
<feature type="transmembrane region" description="Helical" evidence="5">
    <location>
        <begin position="60"/>
        <end position="79"/>
    </location>
</feature>
<dbReference type="Proteomes" id="UP001186944">
    <property type="component" value="Unassembled WGS sequence"/>
</dbReference>
<dbReference type="GO" id="GO:0022857">
    <property type="term" value="F:transmembrane transporter activity"/>
    <property type="evidence" value="ECO:0007669"/>
    <property type="project" value="InterPro"/>
</dbReference>
<feature type="transmembrane region" description="Helical" evidence="5">
    <location>
        <begin position="400"/>
        <end position="423"/>
    </location>
</feature>
<feature type="transmembrane region" description="Helical" evidence="5">
    <location>
        <begin position="340"/>
        <end position="357"/>
    </location>
</feature>
<evidence type="ECO:0000313" key="7">
    <source>
        <dbReference type="Proteomes" id="UP001186944"/>
    </source>
</evidence>
<sequence length="478" mass="53448">SPQPTRESPPPHRRVRSNMRWMSLVVACLTNVVMGSLFVFNIFQNDLKATFNFTQNEAEVQLIALGGGFELAFLTGLVFDNFGPKWTCVIGILCITPAYLLLWSTSKFPSYYSTKSWLVAVYFLFAGIGSVFIYMSCLNTNIKNYGEKHRGKVVGILDGIFVGSACIISAVYYQVFKTNSPKESFGSFMLCLCISSCFVGSLCILFLRLEKPLQKTDSSEDIHVLPSDDENDKIEQKNADLQERDKNIEQDESNNRVSKRRIPVKTLLKNTNYWLLLGVFGFASTVDLVYDYHITVITQSNGLSSYEQSLVVMIPVLDVIFTIISGLLYDAIKNEISREFLLIIACTCSTGCALTAMLWGDNYLVLCVSTFLCSVGSGMLWTYCPAIISEMLSLDDFGRNWGITLSLTSFIRWPTQIAFGILYDQVTQPDKIFCTLGMACVRPGLIILVITGVLSVVCGMILDLKRNLTFCCNFDKGY</sequence>
<dbReference type="GO" id="GO:0016020">
    <property type="term" value="C:membrane"/>
    <property type="evidence" value="ECO:0007669"/>
    <property type="project" value="UniProtKB-SubCell"/>
</dbReference>
<dbReference type="AlphaFoldDB" id="A0AA88YQD1"/>
<keyword evidence="7" id="KW-1185">Reference proteome</keyword>
<evidence type="ECO:0000256" key="5">
    <source>
        <dbReference type="SAM" id="Phobius"/>
    </source>
</evidence>
<keyword evidence="3 5" id="KW-1133">Transmembrane helix</keyword>
<reference evidence="6" key="1">
    <citation type="submission" date="2019-08" db="EMBL/GenBank/DDBJ databases">
        <title>The improved chromosome-level genome for the pearl oyster Pinctada fucata martensii using PacBio sequencing and Hi-C.</title>
        <authorList>
            <person name="Zheng Z."/>
        </authorList>
    </citation>
    <scope>NUCLEOTIDE SEQUENCE</scope>
    <source>
        <strain evidence="6">ZZ-2019</strain>
        <tissue evidence="6">Adductor muscle</tissue>
    </source>
</reference>
<dbReference type="EMBL" id="VSWD01000004">
    <property type="protein sequence ID" value="KAK3104487.1"/>
    <property type="molecule type" value="Genomic_DNA"/>
</dbReference>
<keyword evidence="2 5" id="KW-0812">Transmembrane</keyword>
<evidence type="ECO:0000256" key="2">
    <source>
        <dbReference type="ARBA" id="ARBA00022692"/>
    </source>
</evidence>
<feature type="non-terminal residue" evidence="6">
    <location>
        <position position="1"/>
    </location>
</feature>
<accession>A0AA88YQD1</accession>
<name>A0AA88YQD1_PINIB</name>
<evidence type="ECO:0000256" key="1">
    <source>
        <dbReference type="ARBA" id="ARBA00004141"/>
    </source>
</evidence>
<dbReference type="InterPro" id="IPR011701">
    <property type="entry name" value="MFS"/>
</dbReference>
<organism evidence="6 7">
    <name type="scientific">Pinctada imbricata</name>
    <name type="common">Atlantic pearl-oyster</name>
    <name type="synonym">Pinctada martensii</name>
    <dbReference type="NCBI Taxonomy" id="66713"/>
    <lineage>
        <taxon>Eukaryota</taxon>
        <taxon>Metazoa</taxon>
        <taxon>Spiralia</taxon>
        <taxon>Lophotrochozoa</taxon>
        <taxon>Mollusca</taxon>
        <taxon>Bivalvia</taxon>
        <taxon>Autobranchia</taxon>
        <taxon>Pteriomorphia</taxon>
        <taxon>Pterioida</taxon>
        <taxon>Pterioidea</taxon>
        <taxon>Pteriidae</taxon>
        <taxon>Pinctada</taxon>
    </lineage>
</organism>
<comment type="caution">
    <text evidence="6">The sequence shown here is derived from an EMBL/GenBank/DDBJ whole genome shotgun (WGS) entry which is preliminary data.</text>
</comment>
<dbReference type="Gene3D" id="1.20.1250.20">
    <property type="entry name" value="MFS general substrate transporter like domains"/>
    <property type="match status" value="2"/>
</dbReference>
<proteinExistence type="predicted"/>
<protein>
    <submittedName>
        <fullName evidence="6">Uncharacterized protein</fullName>
    </submittedName>
</protein>
<dbReference type="SUPFAM" id="SSF103473">
    <property type="entry name" value="MFS general substrate transporter"/>
    <property type="match status" value="1"/>
</dbReference>